<dbReference type="InterPro" id="IPR016181">
    <property type="entry name" value="Acyl_CoA_acyltransferase"/>
</dbReference>
<protein>
    <recommendedName>
        <fullName evidence="1">N-acetyltransferase domain-containing protein</fullName>
    </recommendedName>
</protein>
<evidence type="ECO:0000313" key="2">
    <source>
        <dbReference type="EMBL" id="GAQ84259.1"/>
    </source>
</evidence>
<name>A0A1Y1I4A3_KLENI</name>
<dbReference type="InterPro" id="IPR000182">
    <property type="entry name" value="GNAT_dom"/>
</dbReference>
<evidence type="ECO:0000259" key="1">
    <source>
        <dbReference type="PROSITE" id="PS51186"/>
    </source>
</evidence>
<reference evidence="2 3" key="1">
    <citation type="journal article" date="2014" name="Nat. Commun.">
        <title>Klebsormidium flaccidum genome reveals primary factors for plant terrestrial adaptation.</title>
        <authorList>
            <person name="Hori K."/>
            <person name="Maruyama F."/>
            <person name="Fujisawa T."/>
            <person name="Togashi T."/>
            <person name="Yamamoto N."/>
            <person name="Seo M."/>
            <person name="Sato S."/>
            <person name="Yamada T."/>
            <person name="Mori H."/>
            <person name="Tajima N."/>
            <person name="Moriyama T."/>
            <person name="Ikeuchi M."/>
            <person name="Watanabe M."/>
            <person name="Wada H."/>
            <person name="Kobayashi K."/>
            <person name="Saito M."/>
            <person name="Masuda T."/>
            <person name="Sasaki-Sekimoto Y."/>
            <person name="Mashiguchi K."/>
            <person name="Awai K."/>
            <person name="Shimojima M."/>
            <person name="Masuda S."/>
            <person name="Iwai M."/>
            <person name="Nobusawa T."/>
            <person name="Narise T."/>
            <person name="Kondo S."/>
            <person name="Saito H."/>
            <person name="Sato R."/>
            <person name="Murakawa M."/>
            <person name="Ihara Y."/>
            <person name="Oshima-Yamada Y."/>
            <person name="Ohtaka K."/>
            <person name="Satoh M."/>
            <person name="Sonobe K."/>
            <person name="Ishii M."/>
            <person name="Ohtani R."/>
            <person name="Kanamori-Sato M."/>
            <person name="Honoki R."/>
            <person name="Miyazaki D."/>
            <person name="Mochizuki H."/>
            <person name="Umetsu J."/>
            <person name="Higashi K."/>
            <person name="Shibata D."/>
            <person name="Kamiya Y."/>
            <person name="Sato N."/>
            <person name="Nakamura Y."/>
            <person name="Tabata S."/>
            <person name="Ida S."/>
            <person name="Kurokawa K."/>
            <person name="Ohta H."/>
        </authorList>
    </citation>
    <scope>NUCLEOTIDE SEQUENCE [LARGE SCALE GENOMIC DNA]</scope>
    <source>
        <strain evidence="2 3">NIES-2285</strain>
    </source>
</reference>
<dbReference type="GO" id="GO:0016747">
    <property type="term" value="F:acyltransferase activity, transferring groups other than amino-acyl groups"/>
    <property type="evidence" value="ECO:0007669"/>
    <property type="project" value="InterPro"/>
</dbReference>
<dbReference type="AlphaFoldDB" id="A0A1Y1I4A3"/>
<keyword evidence="3" id="KW-1185">Reference proteome</keyword>
<evidence type="ECO:0000313" key="3">
    <source>
        <dbReference type="Proteomes" id="UP000054558"/>
    </source>
</evidence>
<organism evidence="2 3">
    <name type="scientific">Klebsormidium nitens</name>
    <name type="common">Green alga</name>
    <name type="synonym">Ulothrix nitens</name>
    <dbReference type="NCBI Taxonomy" id="105231"/>
    <lineage>
        <taxon>Eukaryota</taxon>
        <taxon>Viridiplantae</taxon>
        <taxon>Streptophyta</taxon>
        <taxon>Klebsormidiophyceae</taxon>
        <taxon>Klebsormidiales</taxon>
        <taxon>Klebsormidiaceae</taxon>
        <taxon>Klebsormidium</taxon>
    </lineage>
</organism>
<gene>
    <name evidence="2" type="ORF">KFL_001820120</name>
</gene>
<accession>A0A1Y1I4A3</accession>
<sequence>MHQLGKADLPQLLKGLNAKLAGKSYPPSNVHGSLVAEEVMREEGRTADNVDRQHWYVDRWPDFRVIMHEERLPSFECPVRAVWTEDDAAAAEFFAHPAFRIPEFWLGGVEPAILDALRSDYTFYNDSHSDVFVLSPEGVNALSSGTDCAREGLTYGPVAPEDAELVAKHVTYPCTAAYVRTILSCGLPSVAARLMSDGTLVAWALTQPYLALGMLNVMPGHRRSGLGRAVVTLLAKQQLARGWTSYAYVSGTNVGSVPLFESLGYKRVGRAHWTGCKIRGPS</sequence>
<dbReference type="PANTHER" id="PTHR20958:SF6">
    <property type="entry name" value="GLYCINE N-ACYLTRANSFERASE-LIKE PROTEIN"/>
    <property type="match status" value="1"/>
</dbReference>
<feature type="domain" description="N-acetyltransferase" evidence="1">
    <location>
        <begin position="153"/>
        <end position="282"/>
    </location>
</feature>
<dbReference type="Proteomes" id="UP000054558">
    <property type="component" value="Unassembled WGS sequence"/>
</dbReference>
<dbReference type="SUPFAM" id="SSF55729">
    <property type="entry name" value="Acyl-CoA N-acyltransferases (Nat)"/>
    <property type="match status" value="1"/>
</dbReference>
<proteinExistence type="predicted"/>
<dbReference type="EMBL" id="DF237131">
    <property type="protein sequence ID" value="GAQ84259.1"/>
    <property type="molecule type" value="Genomic_DNA"/>
</dbReference>
<dbReference type="InterPro" id="IPR053225">
    <property type="entry name" value="Acyl-CoA_N-acyltransferase"/>
</dbReference>
<dbReference type="PANTHER" id="PTHR20958">
    <property type="entry name" value="GLYCINE N-ACYLTRANSFERASE-LIKE PROTEIN"/>
    <property type="match status" value="1"/>
</dbReference>
<dbReference type="Gene3D" id="3.40.630.30">
    <property type="match status" value="1"/>
</dbReference>
<dbReference type="PROSITE" id="PS51186">
    <property type="entry name" value="GNAT"/>
    <property type="match status" value="1"/>
</dbReference>
<dbReference type="InterPro" id="IPR013653">
    <property type="entry name" value="GCN5-like_dom"/>
</dbReference>
<dbReference type="Pfam" id="PF08445">
    <property type="entry name" value="FR47"/>
    <property type="match status" value="1"/>
</dbReference>
<dbReference type="OrthoDB" id="61870at2759"/>